<dbReference type="EC" id="2.7.7.76" evidence="3"/>
<evidence type="ECO:0000256" key="1">
    <source>
        <dbReference type="ARBA" id="ARBA00022842"/>
    </source>
</evidence>
<keyword evidence="3" id="KW-0548">Nucleotidyltransferase</keyword>
<reference evidence="3 4" key="1">
    <citation type="submission" date="2020-08" db="EMBL/GenBank/DDBJ databases">
        <title>Functional genomics of gut bacteria from endangered species of beetles.</title>
        <authorList>
            <person name="Carlos-Shanley C."/>
        </authorList>
    </citation>
    <scope>NUCLEOTIDE SEQUENCE [LARGE SCALE GENOMIC DNA]</scope>
    <source>
        <strain evidence="3 4">S00124</strain>
    </source>
</reference>
<organism evidence="3 4">
    <name type="scientific">Comamonas odontotermitis</name>
    <dbReference type="NCBI Taxonomy" id="379895"/>
    <lineage>
        <taxon>Bacteria</taxon>
        <taxon>Pseudomonadati</taxon>
        <taxon>Pseudomonadota</taxon>
        <taxon>Betaproteobacteria</taxon>
        <taxon>Burkholderiales</taxon>
        <taxon>Comamonadaceae</taxon>
        <taxon>Comamonas</taxon>
    </lineage>
</organism>
<evidence type="ECO:0000259" key="2">
    <source>
        <dbReference type="Pfam" id="PF12804"/>
    </source>
</evidence>
<dbReference type="CDD" id="cd04182">
    <property type="entry name" value="GT_2_like_f"/>
    <property type="match status" value="1"/>
</dbReference>
<accession>A0ABR6RJ06</accession>
<feature type="domain" description="MobA-like NTP transferase" evidence="2">
    <location>
        <begin position="19"/>
        <end position="164"/>
    </location>
</feature>
<protein>
    <submittedName>
        <fullName evidence="3">Molybdenum cofactor cytidylyltransferase</fullName>
        <ecNumber evidence="3">2.7.7.76</ecNumber>
    </submittedName>
</protein>
<comment type="caution">
    <text evidence="3">The sequence shown here is derived from an EMBL/GenBank/DDBJ whole genome shotgun (WGS) entry which is preliminary data.</text>
</comment>
<dbReference type="Pfam" id="PF12804">
    <property type="entry name" value="NTP_transf_3"/>
    <property type="match status" value="1"/>
</dbReference>
<dbReference type="PANTHER" id="PTHR43777:SF1">
    <property type="entry name" value="MOLYBDENUM COFACTOR CYTIDYLYLTRANSFERASE"/>
    <property type="match status" value="1"/>
</dbReference>
<dbReference type="GO" id="GO:0016787">
    <property type="term" value="F:hydrolase activity"/>
    <property type="evidence" value="ECO:0007669"/>
    <property type="project" value="UniProtKB-KW"/>
</dbReference>
<proteinExistence type="predicted"/>
<evidence type="ECO:0000313" key="4">
    <source>
        <dbReference type="Proteomes" id="UP000562492"/>
    </source>
</evidence>
<dbReference type="EMBL" id="JACHKZ010000023">
    <property type="protein sequence ID" value="MBB6579077.1"/>
    <property type="molecule type" value="Genomic_DNA"/>
</dbReference>
<dbReference type="Proteomes" id="UP000562492">
    <property type="component" value="Unassembled WGS sequence"/>
</dbReference>
<gene>
    <name evidence="3" type="ORF">HNP33_003187</name>
</gene>
<dbReference type="InterPro" id="IPR025877">
    <property type="entry name" value="MobA-like_NTP_Trfase"/>
</dbReference>
<dbReference type="GO" id="GO:0061602">
    <property type="term" value="F:molybdenum cofactor cytidylyltransferase activity"/>
    <property type="evidence" value="ECO:0007669"/>
    <property type="project" value="UniProtKB-EC"/>
</dbReference>
<dbReference type="SUPFAM" id="SSF53448">
    <property type="entry name" value="Nucleotide-diphospho-sugar transferases"/>
    <property type="match status" value="1"/>
</dbReference>
<dbReference type="PANTHER" id="PTHR43777">
    <property type="entry name" value="MOLYBDENUM COFACTOR CYTIDYLYLTRANSFERASE"/>
    <property type="match status" value="1"/>
</dbReference>
<name>A0ABR6RJ06_9BURK</name>
<keyword evidence="1" id="KW-0460">Magnesium</keyword>
<dbReference type="RefSeq" id="WP_184710207.1">
    <property type="nucleotide sequence ID" value="NZ_JACHKZ010000023.1"/>
</dbReference>
<sequence length="204" mass="20992">MPAAALSHRRSDAADDAVVVVLAAGQGRRFVQSGGSGSKLQALLQGRTVLEHVLAAVRASGLRWHVVDAMPAGSGMADSIAAGVRATSQAGAWLVLPGDLPLVQASTLVSLAQVLHVARPRGIRCVVPHYGGQRGHPVVFDALCYPALSQLSGEQGAASVVQALRALQQVQDASVPDAGVVSDVDTLEDLERLARLVGASATME</sequence>
<dbReference type="Gene3D" id="3.90.550.10">
    <property type="entry name" value="Spore Coat Polysaccharide Biosynthesis Protein SpsA, Chain A"/>
    <property type="match status" value="1"/>
</dbReference>
<keyword evidence="3" id="KW-0378">Hydrolase</keyword>
<evidence type="ECO:0000313" key="3">
    <source>
        <dbReference type="EMBL" id="MBB6579077.1"/>
    </source>
</evidence>
<keyword evidence="3" id="KW-0808">Transferase</keyword>
<keyword evidence="4" id="KW-1185">Reference proteome</keyword>
<dbReference type="InterPro" id="IPR029044">
    <property type="entry name" value="Nucleotide-diphossugar_trans"/>
</dbReference>